<name>A0A0E9SWY5_ANGAN</name>
<reference evidence="1" key="1">
    <citation type="submission" date="2014-11" db="EMBL/GenBank/DDBJ databases">
        <authorList>
            <person name="Amaro Gonzalez C."/>
        </authorList>
    </citation>
    <scope>NUCLEOTIDE SEQUENCE</scope>
</reference>
<sequence>MVSNKHCVRLYSYCLKGIY</sequence>
<reference evidence="1" key="2">
    <citation type="journal article" date="2015" name="Fish Shellfish Immunol.">
        <title>Early steps in the European eel (Anguilla anguilla)-Vibrio vulnificus interaction in the gills: Role of the RtxA13 toxin.</title>
        <authorList>
            <person name="Callol A."/>
            <person name="Pajuelo D."/>
            <person name="Ebbesson L."/>
            <person name="Teles M."/>
            <person name="MacKenzie S."/>
            <person name="Amaro C."/>
        </authorList>
    </citation>
    <scope>NUCLEOTIDE SEQUENCE</scope>
</reference>
<protein>
    <submittedName>
        <fullName evidence="1">Uncharacterized protein</fullName>
    </submittedName>
</protein>
<organism evidence="1">
    <name type="scientific">Anguilla anguilla</name>
    <name type="common">European freshwater eel</name>
    <name type="synonym">Muraena anguilla</name>
    <dbReference type="NCBI Taxonomy" id="7936"/>
    <lineage>
        <taxon>Eukaryota</taxon>
        <taxon>Metazoa</taxon>
        <taxon>Chordata</taxon>
        <taxon>Craniata</taxon>
        <taxon>Vertebrata</taxon>
        <taxon>Euteleostomi</taxon>
        <taxon>Actinopterygii</taxon>
        <taxon>Neopterygii</taxon>
        <taxon>Teleostei</taxon>
        <taxon>Anguilliformes</taxon>
        <taxon>Anguillidae</taxon>
        <taxon>Anguilla</taxon>
    </lineage>
</organism>
<proteinExistence type="predicted"/>
<dbReference type="AlphaFoldDB" id="A0A0E9SWY5"/>
<dbReference type="EMBL" id="GBXM01063519">
    <property type="protein sequence ID" value="JAH45058.1"/>
    <property type="molecule type" value="Transcribed_RNA"/>
</dbReference>
<evidence type="ECO:0000313" key="1">
    <source>
        <dbReference type="EMBL" id="JAH45058.1"/>
    </source>
</evidence>
<accession>A0A0E9SWY5</accession>